<keyword evidence="1" id="KW-0472">Membrane</keyword>
<organism evidence="2 3">
    <name type="scientific">Caldicoprobacter faecalis</name>
    <dbReference type="NCBI Taxonomy" id="937334"/>
    <lineage>
        <taxon>Bacteria</taxon>
        <taxon>Bacillati</taxon>
        <taxon>Bacillota</taxon>
        <taxon>Clostridia</taxon>
        <taxon>Caldicoprobacterales</taxon>
        <taxon>Caldicoprobacteraceae</taxon>
        <taxon>Caldicoprobacter</taxon>
    </lineage>
</organism>
<reference evidence="2 3" key="1">
    <citation type="submission" date="2016-10" db="EMBL/GenBank/DDBJ databases">
        <authorList>
            <person name="de Groot N.N."/>
        </authorList>
    </citation>
    <scope>NUCLEOTIDE SEQUENCE [LARGE SCALE GENOMIC DNA]</scope>
    <source>
        <strain evidence="2 3">DSM 20678</strain>
    </source>
</reference>
<keyword evidence="1" id="KW-0812">Transmembrane</keyword>
<accession>A0A1I5TF79</accession>
<feature type="transmembrane region" description="Helical" evidence="1">
    <location>
        <begin position="7"/>
        <end position="25"/>
    </location>
</feature>
<keyword evidence="3" id="KW-1185">Reference proteome</keyword>
<sequence length="63" mass="7387">MKYRITLFSSILVMVLATIWLAFFRSTGLELVLVLLSVCFSAITMLFMYLHDRAQRRRKGDRS</sequence>
<dbReference type="Proteomes" id="UP000198577">
    <property type="component" value="Unassembled WGS sequence"/>
</dbReference>
<evidence type="ECO:0000256" key="1">
    <source>
        <dbReference type="SAM" id="Phobius"/>
    </source>
</evidence>
<dbReference type="AlphaFoldDB" id="A0A1I5TF79"/>
<dbReference type="STRING" id="937334.SAMN05444406_104102"/>
<keyword evidence="1" id="KW-1133">Transmembrane helix</keyword>
<protein>
    <submittedName>
        <fullName evidence="2">Uncharacterized protein</fullName>
    </submittedName>
</protein>
<name>A0A1I5TF79_9FIRM</name>
<evidence type="ECO:0000313" key="3">
    <source>
        <dbReference type="Proteomes" id="UP000198577"/>
    </source>
</evidence>
<proteinExistence type="predicted"/>
<dbReference type="EMBL" id="FOXR01000004">
    <property type="protein sequence ID" value="SFP81715.1"/>
    <property type="molecule type" value="Genomic_DNA"/>
</dbReference>
<gene>
    <name evidence="2" type="ORF">SAMN05444406_104102</name>
</gene>
<evidence type="ECO:0000313" key="2">
    <source>
        <dbReference type="EMBL" id="SFP81715.1"/>
    </source>
</evidence>
<feature type="transmembrane region" description="Helical" evidence="1">
    <location>
        <begin position="31"/>
        <end position="50"/>
    </location>
</feature>